<dbReference type="InterPro" id="IPR011701">
    <property type="entry name" value="MFS"/>
</dbReference>
<dbReference type="InterPro" id="IPR001958">
    <property type="entry name" value="Tet-R_TetA/multi-R_MdtG-like"/>
</dbReference>
<dbReference type="PANTHER" id="PTHR23507">
    <property type="entry name" value="ZGC:174356"/>
    <property type="match status" value="1"/>
</dbReference>
<feature type="transmembrane region" description="Helical" evidence="6">
    <location>
        <begin position="281"/>
        <end position="303"/>
    </location>
</feature>
<dbReference type="PANTHER" id="PTHR23507:SF1">
    <property type="entry name" value="FI18259P1-RELATED"/>
    <property type="match status" value="1"/>
</dbReference>
<feature type="transmembrane region" description="Helical" evidence="6">
    <location>
        <begin position="40"/>
        <end position="58"/>
    </location>
</feature>
<dbReference type="Gene3D" id="1.20.1250.20">
    <property type="entry name" value="MFS general substrate transporter like domains"/>
    <property type="match status" value="1"/>
</dbReference>
<evidence type="ECO:0000256" key="3">
    <source>
        <dbReference type="ARBA" id="ARBA00022692"/>
    </source>
</evidence>
<dbReference type="Proteomes" id="UP000789405">
    <property type="component" value="Unassembled WGS sequence"/>
</dbReference>
<sequence>MSEREIMSETVNESTPLLSNDETSNRSIIKNPWYKTPSSYWALFLCTVNAFSFGLILTSRVEFYVQVVCKYYYNSKDFNDVNNIDKCNIPEIHAITSQLMMVLTLCIALPGIFVLVPFGALSDRKGRRLVILIAFIGRVLDFSSIILVGNYIESFGIGFLIVGQLMDGLLGGYPAMTAAMYAYAADCTTSERRRVIFGMMHGGLLLGIGIGPIIGGMITEFTNDLLSVFYVSIVPVINAGKYSLLATAGISLMIATSYAGIQTIIFLYIRYKFEWSLVDQGYLFGAMCLTRVVVLMFLFPLFVKTFKERQERIDNRNVQPQREDNDNIVIENNKLVQDEKRMNRELVFDLWVIRTGLVIDVIGYVMYGMATNGTTFFAGACFSSAGIISIPTLKSLQTNLVLPSQTGVLLGALSVLESVTNVIGPIVYNTLYSILVIEEMPHLIWYGISASFIIGCLISFSIRAVKSKNRNVEMGDVTSS</sequence>
<accession>A0A9N9HWJ8</accession>
<feature type="transmembrane region" description="Helical" evidence="6">
    <location>
        <begin position="158"/>
        <end position="183"/>
    </location>
</feature>
<feature type="transmembrane region" description="Helical" evidence="6">
    <location>
        <begin position="443"/>
        <end position="465"/>
    </location>
</feature>
<feature type="transmembrane region" description="Helical" evidence="6">
    <location>
        <begin position="244"/>
        <end position="269"/>
    </location>
</feature>
<keyword evidence="3 6" id="KW-0812">Transmembrane</keyword>
<dbReference type="OrthoDB" id="3026777at2759"/>
<comment type="subcellular location">
    <subcellularLocation>
        <location evidence="2">Cell membrane</location>
    </subcellularLocation>
    <subcellularLocation>
        <location evidence="1">Membrane</location>
        <topology evidence="1">Multi-pass membrane protein</topology>
    </subcellularLocation>
</comment>
<keyword evidence="4 6" id="KW-1133">Transmembrane helix</keyword>
<evidence type="ECO:0000256" key="6">
    <source>
        <dbReference type="SAM" id="Phobius"/>
    </source>
</evidence>
<evidence type="ECO:0000256" key="1">
    <source>
        <dbReference type="ARBA" id="ARBA00004141"/>
    </source>
</evidence>
<reference evidence="7" key="1">
    <citation type="submission" date="2021-06" db="EMBL/GenBank/DDBJ databases">
        <authorList>
            <person name="Kallberg Y."/>
            <person name="Tangrot J."/>
            <person name="Rosling A."/>
        </authorList>
    </citation>
    <scope>NUCLEOTIDE SEQUENCE</scope>
    <source>
        <strain evidence="7">MA453B</strain>
    </source>
</reference>
<evidence type="ECO:0000256" key="5">
    <source>
        <dbReference type="ARBA" id="ARBA00023136"/>
    </source>
</evidence>
<dbReference type="SUPFAM" id="SSF103473">
    <property type="entry name" value="MFS general substrate transporter"/>
    <property type="match status" value="1"/>
</dbReference>
<dbReference type="PRINTS" id="PR01035">
    <property type="entry name" value="TCRTETA"/>
</dbReference>
<feature type="transmembrane region" description="Helical" evidence="6">
    <location>
        <begin position="376"/>
        <end position="396"/>
    </location>
</feature>
<keyword evidence="8" id="KW-1185">Reference proteome</keyword>
<name>A0A9N9HWJ8_9GLOM</name>
<gene>
    <name evidence="7" type="ORF">DERYTH_LOCUS13504</name>
</gene>
<evidence type="ECO:0000256" key="2">
    <source>
        <dbReference type="ARBA" id="ARBA00004236"/>
    </source>
</evidence>
<organism evidence="7 8">
    <name type="scientific">Dentiscutata erythropus</name>
    <dbReference type="NCBI Taxonomy" id="1348616"/>
    <lineage>
        <taxon>Eukaryota</taxon>
        <taxon>Fungi</taxon>
        <taxon>Fungi incertae sedis</taxon>
        <taxon>Mucoromycota</taxon>
        <taxon>Glomeromycotina</taxon>
        <taxon>Glomeromycetes</taxon>
        <taxon>Diversisporales</taxon>
        <taxon>Gigasporaceae</taxon>
        <taxon>Dentiscutata</taxon>
    </lineage>
</organism>
<dbReference type="AlphaFoldDB" id="A0A9N9HWJ8"/>
<feature type="transmembrane region" description="Helical" evidence="6">
    <location>
        <begin position="350"/>
        <end position="370"/>
    </location>
</feature>
<evidence type="ECO:0000313" key="7">
    <source>
        <dbReference type="EMBL" id="CAG8709792.1"/>
    </source>
</evidence>
<dbReference type="InterPro" id="IPR036259">
    <property type="entry name" value="MFS_trans_sf"/>
</dbReference>
<dbReference type="EMBL" id="CAJVPY010009533">
    <property type="protein sequence ID" value="CAG8709792.1"/>
    <property type="molecule type" value="Genomic_DNA"/>
</dbReference>
<dbReference type="GO" id="GO:0016020">
    <property type="term" value="C:membrane"/>
    <property type="evidence" value="ECO:0007669"/>
    <property type="project" value="UniProtKB-SubCell"/>
</dbReference>
<protein>
    <submittedName>
        <fullName evidence="7">27436_t:CDS:1</fullName>
    </submittedName>
</protein>
<evidence type="ECO:0000313" key="8">
    <source>
        <dbReference type="Proteomes" id="UP000789405"/>
    </source>
</evidence>
<feature type="transmembrane region" description="Helical" evidence="6">
    <location>
        <begin position="195"/>
        <end position="215"/>
    </location>
</feature>
<feature type="transmembrane region" description="Helical" evidence="6">
    <location>
        <begin position="408"/>
        <end position="431"/>
    </location>
</feature>
<comment type="caution">
    <text evidence="7">The sequence shown here is derived from an EMBL/GenBank/DDBJ whole genome shotgun (WGS) entry which is preliminary data.</text>
</comment>
<dbReference type="GO" id="GO:0022857">
    <property type="term" value="F:transmembrane transporter activity"/>
    <property type="evidence" value="ECO:0007669"/>
    <property type="project" value="InterPro"/>
</dbReference>
<evidence type="ECO:0000256" key="4">
    <source>
        <dbReference type="ARBA" id="ARBA00022989"/>
    </source>
</evidence>
<proteinExistence type="predicted"/>
<feature type="transmembrane region" description="Helical" evidence="6">
    <location>
        <begin position="99"/>
        <end position="122"/>
    </location>
</feature>
<keyword evidence="5 6" id="KW-0472">Membrane</keyword>
<dbReference type="Pfam" id="PF07690">
    <property type="entry name" value="MFS_1"/>
    <property type="match status" value="1"/>
</dbReference>
<feature type="transmembrane region" description="Helical" evidence="6">
    <location>
        <begin position="129"/>
        <end position="152"/>
    </location>
</feature>